<reference evidence="1" key="1">
    <citation type="journal article" date="2020" name="Stud. Mycol.">
        <title>101 Dothideomycetes genomes: a test case for predicting lifestyles and emergence of pathogens.</title>
        <authorList>
            <person name="Haridas S."/>
            <person name="Albert R."/>
            <person name="Binder M."/>
            <person name="Bloem J."/>
            <person name="Labutti K."/>
            <person name="Salamov A."/>
            <person name="Andreopoulos B."/>
            <person name="Baker S."/>
            <person name="Barry K."/>
            <person name="Bills G."/>
            <person name="Bluhm B."/>
            <person name="Cannon C."/>
            <person name="Castanera R."/>
            <person name="Culley D."/>
            <person name="Daum C."/>
            <person name="Ezra D."/>
            <person name="Gonzalez J."/>
            <person name="Henrissat B."/>
            <person name="Kuo A."/>
            <person name="Liang C."/>
            <person name="Lipzen A."/>
            <person name="Lutzoni F."/>
            <person name="Magnuson J."/>
            <person name="Mondo S."/>
            <person name="Nolan M."/>
            <person name="Ohm R."/>
            <person name="Pangilinan J."/>
            <person name="Park H.-J."/>
            <person name="Ramirez L."/>
            <person name="Alfaro M."/>
            <person name="Sun H."/>
            <person name="Tritt A."/>
            <person name="Yoshinaga Y."/>
            <person name="Zwiers L.-H."/>
            <person name="Turgeon B."/>
            <person name="Goodwin S."/>
            <person name="Spatafora J."/>
            <person name="Crous P."/>
            <person name="Grigoriev I."/>
        </authorList>
    </citation>
    <scope>NUCLEOTIDE SEQUENCE</scope>
    <source>
        <strain evidence="1">CBS 525.71</strain>
    </source>
</reference>
<comment type="caution">
    <text evidence="1">The sequence shown here is derived from an EMBL/GenBank/DDBJ whole genome shotgun (WGS) entry which is preliminary data.</text>
</comment>
<name>A0ACB6S019_9PLEO</name>
<keyword evidence="2" id="KW-1185">Reference proteome</keyword>
<dbReference type="EMBL" id="MU006721">
    <property type="protein sequence ID" value="KAF2626482.1"/>
    <property type="molecule type" value="Genomic_DNA"/>
</dbReference>
<dbReference type="Proteomes" id="UP000799754">
    <property type="component" value="Unassembled WGS sequence"/>
</dbReference>
<evidence type="ECO:0000313" key="1">
    <source>
        <dbReference type="EMBL" id="KAF2626482.1"/>
    </source>
</evidence>
<protein>
    <submittedName>
        <fullName evidence="1">Uncharacterized protein</fullName>
    </submittedName>
</protein>
<gene>
    <name evidence="1" type="ORF">BU25DRAFT_459601</name>
</gene>
<sequence length="288" mass="30635">MRPETTKAAVGDIIEFDLYPLNHSIVRAEYGFPCIPYEMTGSGKTGFFSGFNPVDKVLDNPPKYSTRVNDTESIFFYCSAPGSCIMYGMVGGINLNSGMSLDKQRTLAMDSSYMLQPEKLPSTSEPFPAESPLPSGNPASFVRLSSSSSSASAPTASHPSGGLNTGAIVGIVIAAVCAILFDALLFFCWGRTKPLREAIERTGGTVRGVSVSPNQMVEYKQPKVHTHSHHGHNGSQTAFQFLSHPAVHPAKHPGSPDPGAYGHQHQGSMDTGYFPASAGKACGDGSHH</sequence>
<proteinExistence type="predicted"/>
<evidence type="ECO:0000313" key="2">
    <source>
        <dbReference type="Proteomes" id="UP000799754"/>
    </source>
</evidence>
<organism evidence="1 2">
    <name type="scientific">Macroventuria anomochaeta</name>
    <dbReference type="NCBI Taxonomy" id="301207"/>
    <lineage>
        <taxon>Eukaryota</taxon>
        <taxon>Fungi</taxon>
        <taxon>Dikarya</taxon>
        <taxon>Ascomycota</taxon>
        <taxon>Pezizomycotina</taxon>
        <taxon>Dothideomycetes</taxon>
        <taxon>Pleosporomycetidae</taxon>
        <taxon>Pleosporales</taxon>
        <taxon>Pleosporineae</taxon>
        <taxon>Didymellaceae</taxon>
        <taxon>Macroventuria</taxon>
    </lineage>
</organism>
<accession>A0ACB6S019</accession>